<dbReference type="InterPro" id="IPR050278">
    <property type="entry name" value="Serine_Prot_S9B/DPPIV"/>
</dbReference>
<evidence type="ECO:0000313" key="4">
    <source>
        <dbReference type="EMBL" id="MBC3861002.1"/>
    </source>
</evidence>
<evidence type="ECO:0000256" key="2">
    <source>
        <dbReference type="SAM" id="SignalP"/>
    </source>
</evidence>
<feature type="chain" id="PRO_5037023197" evidence="2">
    <location>
        <begin position="35"/>
        <end position="1056"/>
    </location>
</feature>
<dbReference type="PANTHER" id="PTHR11731">
    <property type="entry name" value="PROTEASE FAMILY S9B,C DIPEPTIDYL-PEPTIDASE IV-RELATED"/>
    <property type="match status" value="1"/>
</dbReference>
<sequence>MYPKSPFSKQRGHVCPLCASAVLLTVLLSNAAYATPSVIDDTTASAISVNKSATPLVADKKVISHHAYANWRSIANTVLSRDGNWAAYAMVAQEADGEIIFKNLKDGKEWRFPRGIAPAFSADGKYVAFSIRPTQAELDKAKKEKKKGEDLPKAGLGIVDLSNGNMEAIDTVKQFAWPEEGGNFLVALLEPKKEEKKEIGSNKKADIEDAYDEEAGGSDSKKKALPAELIFIDVQKNERKYFDGVMNFTWAKNGSFLAFSVRKPLKDVNAKPVPIKEILPDGIHIFHPQNAQAQTILSGAGSYKQLKFNDAGTMLAFVSNRDEIAKIKEKKLQNEKLLAVKKTSEKVSTDEKKSDQSKEKNTEKDANQNLDKEAPIYQLFSWNPGQDAAQLLASAETKGMPASWGVSEFGSLNFSKDGQRLFFSTAVLPKPETKDDEELVKVDLWHWQDPELQSVQKVNAEKDKNKHFKAVIHLADQRFVQLATPLIPSIAFNDNAEFALGTSDVPYKMLSSWDGNFEDAYAIDLKTGVSSLLAKKLRFSASLSPAGKYVLAFDAASSQWLAWNTLDAKAIELTKKIKVNFEDHEHDTPEPRSAYGVAGWTSNDQTVVIYDQYDLWEINPQTLEHKNLSNGYGRRHQLELRYVPLGEDTLEKSEEVTLSAERKALPSHSWVLSATHEQNRSSGFFQQDPHGGTPQQLMLQNKMLGSVIKAKQADDILFTQQSFTEFPDLWHSNLQFQHPEKISAANPQQVKYNWGTQELIEYTTKDGKKLKALLAKPENFDPAKKYPLMVYIYEKMTDNLYRYVPPAPSQNINVTRYVSNGYVVLRPDIVYQTGHPGKSAMNAVIPAINKVVGLGYVDAKRIGIQGHSWGAYQINYMLTQTNMFRAAEAGAAVGDMVSGYGGIRWGKGVSRAFQYETGQSRIGGTPWSKTNEYIENSAIFHIDKIQTPYLTKHNDGDDAVPWYQAIEFFTAMRRLGKEAYWFNYNGEKHGLKDRENIKHYTVHLDEYFDHFLLNQSRPDWMNAPIPYLQRGKRDVKPLFTPEDVMTVPVSSSKKEM</sequence>
<dbReference type="Pfam" id="PF07676">
    <property type="entry name" value="PD40"/>
    <property type="match status" value="1"/>
</dbReference>
<dbReference type="Pfam" id="PF00326">
    <property type="entry name" value="Peptidase_S9"/>
    <property type="match status" value="1"/>
</dbReference>
<dbReference type="GO" id="GO:0008239">
    <property type="term" value="F:dipeptidyl-peptidase activity"/>
    <property type="evidence" value="ECO:0007669"/>
    <property type="project" value="TreeGrafter"/>
</dbReference>
<dbReference type="EMBL" id="JACOFV010000002">
    <property type="protein sequence ID" value="MBC3861002.1"/>
    <property type="molecule type" value="Genomic_DNA"/>
</dbReference>
<comment type="caution">
    <text evidence="4">The sequence shown here is derived from an EMBL/GenBank/DDBJ whole genome shotgun (WGS) entry which is preliminary data.</text>
</comment>
<dbReference type="Proteomes" id="UP000634011">
    <property type="component" value="Unassembled WGS sequence"/>
</dbReference>
<evidence type="ECO:0000259" key="3">
    <source>
        <dbReference type="Pfam" id="PF00326"/>
    </source>
</evidence>
<protein>
    <submittedName>
        <fullName evidence="4">S9 family peptidase</fullName>
    </submittedName>
</protein>
<dbReference type="Gene3D" id="3.40.50.1820">
    <property type="entry name" value="alpha/beta hydrolase"/>
    <property type="match status" value="1"/>
</dbReference>
<dbReference type="GO" id="GO:0006508">
    <property type="term" value="P:proteolysis"/>
    <property type="evidence" value="ECO:0007669"/>
    <property type="project" value="InterPro"/>
</dbReference>
<dbReference type="InterPro" id="IPR011659">
    <property type="entry name" value="WD40"/>
</dbReference>
<feature type="domain" description="Peptidase S9 prolyl oligopeptidase catalytic" evidence="3">
    <location>
        <begin position="835"/>
        <end position="1012"/>
    </location>
</feature>
<dbReference type="AlphaFoldDB" id="A0A923HG54"/>
<evidence type="ECO:0000256" key="1">
    <source>
        <dbReference type="SAM" id="MobiDB-lite"/>
    </source>
</evidence>
<keyword evidence="5" id="KW-1185">Reference proteome</keyword>
<dbReference type="SUPFAM" id="SSF82171">
    <property type="entry name" value="DPP6 N-terminal domain-like"/>
    <property type="match status" value="1"/>
</dbReference>
<dbReference type="SUPFAM" id="SSF53474">
    <property type="entry name" value="alpha/beta-Hydrolases"/>
    <property type="match status" value="1"/>
</dbReference>
<gene>
    <name evidence="4" type="ORF">H8K32_02730</name>
</gene>
<dbReference type="InterPro" id="IPR029058">
    <property type="entry name" value="AB_hydrolase_fold"/>
</dbReference>
<dbReference type="InterPro" id="IPR001375">
    <property type="entry name" value="Peptidase_S9_cat"/>
</dbReference>
<organism evidence="4 5">
    <name type="scientific">Undibacterium jejuense</name>
    <dbReference type="NCBI Taxonomy" id="1344949"/>
    <lineage>
        <taxon>Bacteria</taxon>
        <taxon>Pseudomonadati</taxon>
        <taxon>Pseudomonadota</taxon>
        <taxon>Betaproteobacteria</taxon>
        <taxon>Burkholderiales</taxon>
        <taxon>Oxalobacteraceae</taxon>
        <taxon>Undibacterium</taxon>
    </lineage>
</organism>
<accession>A0A923HG54</accession>
<feature type="region of interest" description="Disordered" evidence="1">
    <location>
        <begin position="343"/>
        <end position="370"/>
    </location>
</feature>
<dbReference type="GO" id="GO:0008236">
    <property type="term" value="F:serine-type peptidase activity"/>
    <property type="evidence" value="ECO:0007669"/>
    <property type="project" value="InterPro"/>
</dbReference>
<name>A0A923HG54_9BURK</name>
<proteinExistence type="predicted"/>
<evidence type="ECO:0000313" key="5">
    <source>
        <dbReference type="Proteomes" id="UP000634011"/>
    </source>
</evidence>
<keyword evidence="2" id="KW-0732">Signal</keyword>
<reference evidence="4" key="1">
    <citation type="submission" date="2020-08" db="EMBL/GenBank/DDBJ databases">
        <title>Novel species isolated from subtropical streams in China.</title>
        <authorList>
            <person name="Lu H."/>
        </authorList>
    </citation>
    <scope>NUCLEOTIDE SEQUENCE</scope>
    <source>
        <strain evidence="4">KACC 12607</strain>
    </source>
</reference>
<dbReference type="PANTHER" id="PTHR11731:SF193">
    <property type="entry name" value="DIPEPTIDYL PEPTIDASE 9"/>
    <property type="match status" value="1"/>
</dbReference>
<feature type="signal peptide" evidence="2">
    <location>
        <begin position="1"/>
        <end position="34"/>
    </location>
</feature>